<protein>
    <recommendedName>
        <fullName evidence="3 6">Queuosine 5'-phosphate N-glycosylase/hydrolase</fullName>
        <ecNumber evidence="6">3.2.2.-</ecNumber>
    </recommendedName>
    <alternativeName>
        <fullName evidence="4 6">Queuosine-nucleotide N-glycosylase/hydrolase</fullName>
    </alternativeName>
</protein>
<dbReference type="PANTHER" id="PTHR21314">
    <property type="entry name" value="QUEUOSINE 5'-PHOSPHATE N-GLYCOSYLASE_HYDROLASE-RELATED"/>
    <property type="match status" value="1"/>
</dbReference>
<gene>
    <name evidence="7" type="ORF">g.28727</name>
</gene>
<evidence type="ECO:0000256" key="3">
    <source>
        <dbReference type="ARBA" id="ARBA00035306"/>
    </source>
</evidence>
<evidence type="ECO:0000256" key="5">
    <source>
        <dbReference type="ARBA" id="ARBA00048204"/>
    </source>
</evidence>
<comment type="catalytic activity">
    <reaction evidence="5 6">
        <text>queuosine 5'-phosphate + H2O = queuine + D-ribose 5-phosphate</text>
        <dbReference type="Rhea" id="RHEA:75387"/>
        <dbReference type="ChEBI" id="CHEBI:15377"/>
        <dbReference type="ChEBI" id="CHEBI:17433"/>
        <dbReference type="ChEBI" id="CHEBI:78346"/>
        <dbReference type="ChEBI" id="CHEBI:194371"/>
    </reaction>
    <physiologicalReaction direction="left-to-right" evidence="5 6">
        <dbReference type="Rhea" id="RHEA:75388"/>
    </physiologicalReaction>
</comment>
<evidence type="ECO:0000256" key="2">
    <source>
        <dbReference type="ARBA" id="ARBA00035119"/>
    </source>
</evidence>
<evidence type="ECO:0000313" key="7">
    <source>
        <dbReference type="EMBL" id="JAT69166.1"/>
    </source>
</evidence>
<dbReference type="EC" id="3.2.2.-" evidence="6"/>
<evidence type="ECO:0000256" key="6">
    <source>
        <dbReference type="RuleBase" id="RU365002"/>
    </source>
</evidence>
<comment type="function">
    <text evidence="6">Catalyzes the hydrolysis of queuosine 5'-phosphate, releasing the nucleobase queuine (q). Is required for salvage of queuine from exogenous queuosine (Q) that is imported and then converted to queuosine 5'-phosphate intracellularly.</text>
</comment>
<reference evidence="7" key="1">
    <citation type="submission" date="2015-08" db="EMBL/GenBank/DDBJ databases">
        <authorList>
            <person name="Babu N.S."/>
            <person name="Beckwith C.J."/>
            <person name="Beseler K.G."/>
            <person name="Brison A."/>
            <person name="Carone J.V."/>
            <person name="Caskin T.P."/>
            <person name="Diamond M."/>
            <person name="Durham M.E."/>
            <person name="Foxe J.M."/>
            <person name="Go M."/>
            <person name="Henderson B.A."/>
            <person name="Jones I.B."/>
            <person name="McGettigan J.A."/>
            <person name="Micheletti S.J."/>
            <person name="Nasrallah M.E."/>
            <person name="Ortiz D."/>
            <person name="Piller C.R."/>
            <person name="Privatt S.R."/>
            <person name="Schneider S.L."/>
            <person name="Sharp S."/>
            <person name="Smith T.C."/>
            <person name="Stanton J.D."/>
            <person name="Ullery H.E."/>
            <person name="Wilson R.J."/>
            <person name="Serrano M.G."/>
            <person name="Buck G."/>
            <person name="Lee V."/>
            <person name="Wang Y."/>
            <person name="Carvalho R."/>
            <person name="Voegtly L."/>
            <person name="Shi R."/>
            <person name="Duckworth R."/>
            <person name="Johnson A."/>
            <person name="Loviza R."/>
            <person name="Walstead R."/>
            <person name="Shah Z."/>
            <person name="Kiflezghi M."/>
            <person name="Wade K."/>
            <person name="Ball S.L."/>
            <person name="Bradley K.W."/>
            <person name="Asai D.J."/>
            <person name="Bowman C.A."/>
            <person name="Russell D.A."/>
            <person name="Pope W.H."/>
            <person name="Jacobs-Sera D."/>
            <person name="Hendrix R.W."/>
            <person name="Hatfull G.F."/>
        </authorList>
    </citation>
    <scope>NUCLEOTIDE SEQUENCE</scope>
</reference>
<name>A0A1D1ZQA7_AUXPR</name>
<dbReference type="EMBL" id="GDKF01009456">
    <property type="protein sequence ID" value="JAT69166.1"/>
    <property type="molecule type" value="Transcribed_RNA"/>
</dbReference>
<proteinExistence type="inferred from homology"/>
<accession>A0A1D1ZQA7</accession>
<organism evidence="7">
    <name type="scientific">Auxenochlorella protothecoides</name>
    <name type="common">Green microalga</name>
    <name type="synonym">Chlorella protothecoides</name>
    <dbReference type="NCBI Taxonomy" id="3075"/>
    <lineage>
        <taxon>Eukaryota</taxon>
        <taxon>Viridiplantae</taxon>
        <taxon>Chlorophyta</taxon>
        <taxon>core chlorophytes</taxon>
        <taxon>Trebouxiophyceae</taxon>
        <taxon>Chlorellales</taxon>
        <taxon>Chlorellaceae</taxon>
        <taxon>Auxenochlorella</taxon>
    </lineage>
</organism>
<dbReference type="GO" id="GO:0006400">
    <property type="term" value="P:tRNA modification"/>
    <property type="evidence" value="ECO:0007669"/>
    <property type="project" value="TreeGrafter"/>
</dbReference>
<dbReference type="PANTHER" id="PTHR21314:SF0">
    <property type="entry name" value="QUEUOSINE 5'-PHOSPHATE N-GLYCOSYLASE_HYDROLASE"/>
    <property type="match status" value="1"/>
</dbReference>
<comment type="similarity">
    <text evidence="2 6">Belongs to the QNG1 protein family.</text>
</comment>
<evidence type="ECO:0000256" key="4">
    <source>
        <dbReference type="ARBA" id="ARBA00035393"/>
    </source>
</evidence>
<evidence type="ECO:0000256" key="1">
    <source>
        <dbReference type="ARBA" id="ARBA00022801"/>
    </source>
</evidence>
<dbReference type="GO" id="GO:0016787">
    <property type="term" value="F:hydrolase activity"/>
    <property type="evidence" value="ECO:0007669"/>
    <property type="project" value="UniProtKB-KW"/>
</dbReference>
<dbReference type="InterPro" id="IPR019438">
    <property type="entry name" value="Q_salvage"/>
</dbReference>
<keyword evidence="1 6" id="KW-0378">Hydrolase</keyword>
<dbReference type="AlphaFoldDB" id="A0A1D1ZQA7"/>
<sequence>MPCCCDMVRQSAAAVARVGTHVQISKPAIAAVAASIRASHAARLVGPAAWDTRVHFRDTLRPELTLRYCLVLDALNFCFWPEPGLEYEHLATGLKVPAERRLGGLSGGGPPGAV</sequence>